<dbReference type="InterPro" id="IPR040010">
    <property type="entry name" value="ZN608/ZN609"/>
</dbReference>
<dbReference type="Proteomes" id="UP001283361">
    <property type="component" value="Unassembled WGS sequence"/>
</dbReference>
<feature type="compositionally biased region" description="Basic and acidic residues" evidence="1">
    <location>
        <begin position="598"/>
        <end position="647"/>
    </location>
</feature>
<feature type="region of interest" description="Disordered" evidence="1">
    <location>
        <begin position="1"/>
        <end position="264"/>
    </location>
</feature>
<feature type="compositionally biased region" description="Low complexity" evidence="1">
    <location>
        <begin position="840"/>
        <end position="854"/>
    </location>
</feature>
<evidence type="ECO:0000259" key="2">
    <source>
        <dbReference type="PROSITE" id="PS00028"/>
    </source>
</evidence>
<name>A0AAE1AKA7_9GAST</name>
<feature type="compositionally biased region" description="Low complexity" evidence="1">
    <location>
        <begin position="1255"/>
        <end position="1266"/>
    </location>
</feature>
<feature type="compositionally biased region" description="Low complexity" evidence="1">
    <location>
        <begin position="1665"/>
        <end position="1677"/>
    </location>
</feature>
<feature type="compositionally biased region" description="Polar residues" evidence="1">
    <location>
        <begin position="975"/>
        <end position="994"/>
    </location>
</feature>
<feature type="region of interest" description="Disordered" evidence="1">
    <location>
        <begin position="1585"/>
        <end position="1609"/>
    </location>
</feature>
<feature type="compositionally biased region" description="Basic and acidic residues" evidence="1">
    <location>
        <begin position="1384"/>
        <end position="1397"/>
    </location>
</feature>
<feature type="compositionally biased region" description="Basic residues" evidence="1">
    <location>
        <begin position="926"/>
        <end position="935"/>
    </location>
</feature>
<feature type="compositionally biased region" description="Polar residues" evidence="1">
    <location>
        <begin position="39"/>
        <end position="60"/>
    </location>
</feature>
<dbReference type="InterPro" id="IPR013087">
    <property type="entry name" value="Znf_C2H2_type"/>
</dbReference>
<feature type="compositionally biased region" description="Low complexity" evidence="1">
    <location>
        <begin position="1351"/>
        <end position="1360"/>
    </location>
</feature>
<feature type="region of interest" description="Disordered" evidence="1">
    <location>
        <begin position="840"/>
        <end position="1094"/>
    </location>
</feature>
<feature type="compositionally biased region" description="Basic and acidic residues" evidence="1">
    <location>
        <begin position="1294"/>
        <end position="1316"/>
    </location>
</feature>
<feature type="region of interest" description="Disordered" evidence="1">
    <location>
        <begin position="438"/>
        <end position="548"/>
    </location>
</feature>
<feature type="region of interest" description="Disordered" evidence="1">
    <location>
        <begin position="1115"/>
        <end position="1170"/>
    </location>
</feature>
<feature type="compositionally biased region" description="Basic and acidic residues" evidence="1">
    <location>
        <begin position="27"/>
        <end position="37"/>
    </location>
</feature>
<feature type="region of interest" description="Disordered" evidence="1">
    <location>
        <begin position="574"/>
        <end position="669"/>
    </location>
</feature>
<feature type="region of interest" description="Disordered" evidence="1">
    <location>
        <begin position="327"/>
        <end position="353"/>
    </location>
</feature>
<feature type="compositionally biased region" description="Acidic residues" evidence="1">
    <location>
        <begin position="585"/>
        <end position="597"/>
    </location>
</feature>
<feature type="compositionally biased region" description="Low complexity" evidence="1">
    <location>
        <begin position="1481"/>
        <end position="1490"/>
    </location>
</feature>
<feature type="compositionally biased region" description="Polar residues" evidence="1">
    <location>
        <begin position="1630"/>
        <end position="1639"/>
    </location>
</feature>
<dbReference type="PROSITE" id="PS00028">
    <property type="entry name" value="ZINC_FINGER_C2H2_1"/>
    <property type="match status" value="1"/>
</dbReference>
<dbReference type="EMBL" id="JAWDGP010001769">
    <property type="protein sequence ID" value="KAK3788322.1"/>
    <property type="molecule type" value="Genomic_DNA"/>
</dbReference>
<dbReference type="GO" id="GO:0006357">
    <property type="term" value="P:regulation of transcription by RNA polymerase II"/>
    <property type="evidence" value="ECO:0007669"/>
    <property type="project" value="TreeGrafter"/>
</dbReference>
<dbReference type="PANTHER" id="PTHR21564:SF5">
    <property type="entry name" value="SCRIBBLER, ISOFORM J"/>
    <property type="match status" value="1"/>
</dbReference>
<feature type="compositionally biased region" description="Low complexity" evidence="1">
    <location>
        <begin position="1151"/>
        <end position="1165"/>
    </location>
</feature>
<feature type="region of interest" description="Disordered" evidence="1">
    <location>
        <begin position="1227"/>
        <end position="1316"/>
    </location>
</feature>
<feature type="compositionally biased region" description="Polar residues" evidence="1">
    <location>
        <begin position="1240"/>
        <end position="1254"/>
    </location>
</feature>
<feature type="compositionally biased region" description="Basic residues" evidence="1">
    <location>
        <begin position="1702"/>
        <end position="1711"/>
    </location>
</feature>
<feature type="compositionally biased region" description="Basic and acidic residues" evidence="1">
    <location>
        <begin position="1445"/>
        <end position="1462"/>
    </location>
</feature>
<feature type="compositionally biased region" description="Low complexity" evidence="1">
    <location>
        <begin position="61"/>
        <end position="146"/>
    </location>
</feature>
<reference evidence="3" key="1">
    <citation type="journal article" date="2023" name="G3 (Bethesda)">
        <title>A reference genome for the long-term kleptoplast-retaining sea slug Elysia crispata morphotype clarki.</title>
        <authorList>
            <person name="Eastman K.E."/>
            <person name="Pendleton A.L."/>
            <person name="Shaikh M.A."/>
            <person name="Suttiyut T."/>
            <person name="Ogas R."/>
            <person name="Tomko P."/>
            <person name="Gavelis G."/>
            <person name="Widhalm J.R."/>
            <person name="Wisecaver J.H."/>
        </authorList>
    </citation>
    <scope>NUCLEOTIDE SEQUENCE</scope>
    <source>
        <strain evidence="3">ECLA1</strain>
    </source>
</reference>
<feature type="domain" description="C2H2-type" evidence="2">
    <location>
        <begin position="553"/>
        <end position="576"/>
    </location>
</feature>
<proteinExistence type="predicted"/>
<dbReference type="PANTHER" id="PTHR21564">
    <property type="entry name" value="BRAKELESS PROTEIN"/>
    <property type="match status" value="1"/>
</dbReference>
<dbReference type="GO" id="GO:0005634">
    <property type="term" value="C:nucleus"/>
    <property type="evidence" value="ECO:0007669"/>
    <property type="project" value="TreeGrafter"/>
</dbReference>
<keyword evidence="4" id="KW-1185">Reference proteome</keyword>
<organism evidence="3 4">
    <name type="scientific">Elysia crispata</name>
    <name type="common">lettuce slug</name>
    <dbReference type="NCBI Taxonomy" id="231223"/>
    <lineage>
        <taxon>Eukaryota</taxon>
        <taxon>Metazoa</taxon>
        <taxon>Spiralia</taxon>
        <taxon>Lophotrochozoa</taxon>
        <taxon>Mollusca</taxon>
        <taxon>Gastropoda</taxon>
        <taxon>Heterobranchia</taxon>
        <taxon>Euthyneura</taxon>
        <taxon>Panpulmonata</taxon>
        <taxon>Sacoglossa</taxon>
        <taxon>Placobranchoidea</taxon>
        <taxon>Plakobranchidae</taxon>
        <taxon>Elysia</taxon>
    </lineage>
</organism>
<comment type="caution">
    <text evidence="3">The sequence shown here is derived from an EMBL/GenBank/DDBJ whole genome shotgun (WGS) entry which is preliminary data.</text>
</comment>
<feature type="compositionally biased region" description="Polar residues" evidence="1">
    <location>
        <begin position="486"/>
        <end position="496"/>
    </location>
</feature>
<sequence length="1762" mass="185152">MSSNNVAHVSSVDKGLKMKIKRTKGPAKVDPKHEVVKSGDQTSISTSPTSANQQIYTDITSSSSSAAASSPPSTVNSLPTSASLTNNSLSTSNMSSSASNCISLQQPPSSTPISSSLAPQATASVTTSSSQADASSIKISISSDMSSEPHWVGPLTKSPLKSWNLGPGSSSTEAQSLKDGKSPKFKAAYSKKTSDSKSMKASHPGYAQSSVSGGGSSNSVGSNITPSASSPGGEAKKVGNSGSGGGGSGLANQSPISVSPSATHSSFMTNARVLNSTLSSEPRPGDTVHVKRENPVHDPYEFNAKVEDKIELPPKKLKIEKPDYIETAISPQPPHHHHHNQQQHLVTMQQHSSLQLPPLQQQPQPPLQTRSVAVETSSTGTVTDPECLGPCEPGSSVRLEGIVWKETDNGLLVVNVTWRGKTYMGTLMDSTRYAWAPPRPGGCESPVSDFEARTPKGRGKRTSRNSAAASERLPEGRRLRKGRRGTVNSSSSNFTAPPSPAKSEAGSAKRKVRGEADSSADRSGKRSRSCSRGGGAESPAPTPPASSDAYIMCPEPNCFKKYKHINGLRYHRTHAHQKSSATEDGKEDMECDEEEDDKIDKKDRTPLSERAERMKAKEKQRLKEQKRGSDRDSKDSLDDDIPLKDLANKVAKTPDTNGVGKDKENMKSLDGSSINALTANSKIDPHVVLTKTTIHLPSDSSSLQGINSYASKSKETLDVQSVSSSSSATSMPSSLQSSSTSSASCSALATSVPFNSSSSCENGSGYPPLGNNNATANGNTMPVMTTLKSPITSQVYQISPTGCLGGVTLVSAQTNPSLSLVSAQTFPLTTSASLGSVATSTSTTSSVMGMSMSATERHGKQGPPGSIGGPQTIRSVSNTRPIVPAPLPGPQGTPGSSLKAIQPKPQFSGEYPPNSTASLTDLSKDKVRKSKKKRAENKDCPSSLKGYGANGSETSSREDERANVNHVIKGPPNLPSSNNADLSHAQTVSESAFQQRLAASPSPDVVGTGAGGGLRPSFLPVTPGGGELRSTVNDDVHSPAYSDISDANDTGSPPQRDSPDKKEVGGASLTSLKKENQVNGSPHLGPDGGAPPSSLGGHFSGMYYFGGPPGYLPHGLSPQSMASPTLKKDGASVDESSMGKSDVPDKKDATRQQQRSCQSPQQIPSGASAADMQQKSFINYYAHIHGVSPAAVQYQYNLATQSPTSLDHFHQTLAAQQDPLLRQHLIDQHQKQQRLIQQQDSLNSAGSSDPSGTRNSSSAMGNSNSSLRHQGGGSSPLHKPGLGPGAGAPILDGSSEHKRFSTPDDREQALRDKQSENHQILKENIELKSQMGQHQLLMELQQQQQQMNYRMMKQQEQQHQQKSHHQQHHSDVMRAQMFQHQKQKTFDSQRSDMRKIPSELGSSGLGQQLTRLPGDLKPEDLLSNDMIKKEPRSDSRFDAVSSGGDSKRFDIKDEHSSGDTKSSRPSSQSGGGILPPPPLSSLPSSLASTPSPSPLNAGTPVPLITTLPGAPPGFPYTSYYTPSGAFRPMQLDPGHPMYRALNPHMMGYPGGGPPPGSFLTPSQLGFRLPADFDGKALAVEGKGMVPGATVSEPPLDGKNAPGAQGLGVRSTTPLHKIHELQEKGRHPSPGVNSPASLGKSSVADVGKGADSSSSSSTPGPHDKGSSFSNSGSNNNNNNGGGSGSGGSKDKQRDYASSPPPQRHVHTHHHTHVVGGFPPLYPPDAYSAMFSHPAAAAAAAASIGTATAHPFPSAQAPPPAPKS</sequence>
<accession>A0AAE1AKA7</accession>
<feature type="compositionally biased region" description="Polar residues" evidence="1">
    <location>
        <begin position="1045"/>
        <end position="1055"/>
    </location>
</feature>
<evidence type="ECO:0000313" key="4">
    <source>
        <dbReference type="Proteomes" id="UP001283361"/>
    </source>
</evidence>
<gene>
    <name evidence="3" type="ORF">RRG08_025053</name>
</gene>
<feature type="region of interest" description="Disordered" evidence="1">
    <location>
        <begin position="1351"/>
        <end position="1504"/>
    </location>
</feature>
<feature type="compositionally biased region" description="Basic and acidic residues" evidence="1">
    <location>
        <begin position="513"/>
        <end position="524"/>
    </location>
</feature>
<evidence type="ECO:0000256" key="1">
    <source>
        <dbReference type="SAM" id="MobiDB-lite"/>
    </source>
</evidence>
<feature type="compositionally biased region" description="Basic and acidic residues" evidence="1">
    <location>
        <begin position="1414"/>
        <end position="1437"/>
    </location>
</feature>
<evidence type="ECO:0000313" key="3">
    <source>
        <dbReference type="EMBL" id="KAK3788322.1"/>
    </source>
</evidence>
<protein>
    <recommendedName>
        <fullName evidence="2">C2H2-type domain-containing protein</fullName>
    </recommendedName>
</protein>
<feature type="region of interest" description="Disordered" evidence="1">
    <location>
        <begin position="1621"/>
        <end position="1721"/>
    </location>
</feature>
<feature type="compositionally biased region" description="Polar residues" evidence="1">
    <location>
        <begin position="250"/>
        <end position="264"/>
    </location>
</feature>